<reference evidence="4" key="1">
    <citation type="journal article" date="2022" name="Int. J. Mol. Sci.">
        <title>Draft Genome of Tanacetum Coccineum: Genomic Comparison of Closely Related Tanacetum-Family Plants.</title>
        <authorList>
            <person name="Yamashiro T."/>
            <person name="Shiraishi A."/>
            <person name="Nakayama K."/>
            <person name="Satake H."/>
        </authorList>
    </citation>
    <scope>NUCLEOTIDE SEQUENCE</scope>
</reference>
<organism evidence="4 5">
    <name type="scientific">Tanacetum coccineum</name>
    <dbReference type="NCBI Taxonomy" id="301880"/>
    <lineage>
        <taxon>Eukaryota</taxon>
        <taxon>Viridiplantae</taxon>
        <taxon>Streptophyta</taxon>
        <taxon>Embryophyta</taxon>
        <taxon>Tracheophyta</taxon>
        <taxon>Spermatophyta</taxon>
        <taxon>Magnoliopsida</taxon>
        <taxon>eudicotyledons</taxon>
        <taxon>Gunneridae</taxon>
        <taxon>Pentapetalae</taxon>
        <taxon>asterids</taxon>
        <taxon>campanulids</taxon>
        <taxon>Asterales</taxon>
        <taxon>Asteraceae</taxon>
        <taxon>Asteroideae</taxon>
        <taxon>Anthemideae</taxon>
        <taxon>Anthemidinae</taxon>
        <taxon>Tanacetum</taxon>
    </lineage>
</organism>
<keyword evidence="2" id="KW-0472">Membrane</keyword>
<keyword evidence="5" id="KW-1185">Reference proteome</keyword>
<dbReference type="PANTHER" id="PTHR45023">
    <property type="match status" value="1"/>
</dbReference>
<feature type="compositionally biased region" description="Low complexity" evidence="1">
    <location>
        <begin position="129"/>
        <end position="139"/>
    </location>
</feature>
<evidence type="ECO:0000259" key="3">
    <source>
        <dbReference type="Pfam" id="PF14303"/>
    </source>
</evidence>
<name>A0ABQ5DWV6_9ASTR</name>
<protein>
    <submittedName>
        <fullName evidence="4">Retrovirus-related pol polyprotein from transposon TNT 1-94</fullName>
    </submittedName>
</protein>
<proteinExistence type="predicted"/>
<comment type="caution">
    <text evidence="4">The sequence shown here is derived from an EMBL/GenBank/DDBJ whole genome shotgun (WGS) entry which is preliminary data.</text>
</comment>
<feature type="transmembrane region" description="Helical" evidence="2">
    <location>
        <begin position="255"/>
        <end position="278"/>
    </location>
</feature>
<feature type="domain" description="No apical meristem-associated C-terminal" evidence="3">
    <location>
        <begin position="92"/>
        <end position="188"/>
    </location>
</feature>
<evidence type="ECO:0000313" key="4">
    <source>
        <dbReference type="EMBL" id="GJT41334.1"/>
    </source>
</evidence>
<dbReference type="Proteomes" id="UP001151760">
    <property type="component" value="Unassembled WGS sequence"/>
</dbReference>
<keyword evidence="2" id="KW-1133">Transmembrane helix</keyword>
<dbReference type="EMBL" id="BQNB010015553">
    <property type="protein sequence ID" value="GJT41334.1"/>
    <property type="molecule type" value="Genomic_DNA"/>
</dbReference>
<evidence type="ECO:0000313" key="5">
    <source>
        <dbReference type="Proteomes" id="UP001151760"/>
    </source>
</evidence>
<feature type="region of interest" description="Disordered" evidence="1">
    <location>
        <begin position="120"/>
        <end position="171"/>
    </location>
</feature>
<evidence type="ECO:0000256" key="1">
    <source>
        <dbReference type="SAM" id="MobiDB-lite"/>
    </source>
</evidence>
<evidence type="ECO:0000256" key="2">
    <source>
        <dbReference type="SAM" id="Phobius"/>
    </source>
</evidence>
<gene>
    <name evidence="4" type="ORF">Tco_0941199</name>
</gene>
<reference evidence="4" key="2">
    <citation type="submission" date="2022-01" db="EMBL/GenBank/DDBJ databases">
        <authorList>
            <person name="Yamashiro T."/>
            <person name="Shiraishi A."/>
            <person name="Satake H."/>
            <person name="Nakayama K."/>
        </authorList>
    </citation>
    <scope>NUCLEOTIDE SEQUENCE</scope>
</reference>
<accession>A0ABQ5DWV6</accession>
<dbReference type="PANTHER" id="PTHR45023:SF4">
    <property type="entry name" value="GLYCINE-RICH PROTEIN-RELATED"/>
    <property type="match status" value="1"/>
</dbReference>
<sequence length="307" mass="34606">MPPYNNQQSFYQSPTGLYHPTMDAVINYFIIEIALTRGYDSIVSKWKNRVCPRIGRFCAIIDNIEQNHESGSCDLTVYQKACVEYKLMYEHNFTLEPCWNILKDHQAWLEVEMPSFYKNTKGRKKSKTSETTSGSTPGGFNLNDEADESEEETQEHRPMSRDRAKKKSSASSREGSSFVDLTLHASRLHKNAWKALIAAEYVHAKVTVSESFLMVSDKPKTFLGRTLNGKGLSLRLMRGTFMIVMQLLATVSDIIVIGSLIFGSGAVVLIFYIVFAVVAHGTTTFMGKTVDEQVSSLKFSSLVMKEY</sequence>
<dbReference type="InterPro" id="IPR029466">
    <property type="entry name" value="NAM-associated_C"/>
</dbReference>
<feature type="compositionally biased region" description="Acidic residues" evidence="1">
    <location>
        <begin position="144"/>
        <end position="153"/>
    </location>
</feature>
<dbReference type="Pfam" id="PF14303">
    <property type="entry name" value="NAM-associated"/>
    <property type="match status" value="1"/>
</dbReference>
<keyword evidence="2" id="KW-0812">Transmembrane</keyword>